<feature type="transmembrane region" description="Helical" evidence="1">
    <location>
        <begin position="110"/>
        <end position="139"/>
    </location>
</feature>
<sequence>MPRPPIRIARRQDAQRPADLVFAETARIIRTRTSVAVLSLGVAVPLALGVGQAIYRKVSSSAPDLTGIATAGIDIFAFVAALAAAIGVGRDYQTGAIGFRMLLVPRRGRLLAASALGYSGVAAALALLAMLMVGVFAAVSGGTPAPFSFDSLGGVVRSIATVVLASCFGAGLGYAVRSATVAAIVIITVFWLAPITLLIAGLSGVQGATAVANITVGILVGQAISTTPEPGDNLGPWGALLLLAIWSCGVLLLAALRLKGK</sequence>
<feature type="transmembrane region" description="Helical" evidence="1">
    <location>
        <begin position="67"/>
        <end position="89"/>
    </location>
</feature>
<keyword evidence="1" id="KW-1133">Transmembrane helix</keyword>
<feature type="transmembrane region" description="Helical" evidence="1">
    <location>
        <begin position="237"/>
        <end position="256"/>
    </location>
</feature>
<keyword evidence="3" id="KW-1185">Reference proteome</keyword>
<evidence type="ECO:0000313" key="3">
    <source>
        <dbReference type="Proteomes" id="UP001500200"/>
    </source>
</evidence>
<feature type="transmembrane region" description="Helical" evidence="1">
    <location>
        <begin position="181"/>
        <end position="202"/>
    </location>
</feature>
<evidence type="ECO:0000313" key="2">
    <source>
        <dbReference type="EMBL" id="GAA5195661.1"/>
    </source>
</evidence>
<dbReference type="EMBL" id="BAABKK010000015">
    <property type="protein sequence ID" value="GAA5195661.1"/>
    <property type="molecule type" value="Genomic_DNA"/>
</dbReference>
<keyword evidence="1" id="KW-0472">Membrane</keyword>
<dbReference type="RefSeq" id="WP_345449809.1">
    <property type="nucleotide sequence ID" value="NZ_BAABKK010000015.1"/>
</dbReference>
<comment type="caution">
    <text evidence="2">The sequence shown here is derived from an EMBL/GenBank/DDBJ whole genome shotgun (WGS) entry which is preliminary data.</text>
</comment>
<reference evidence="3" key="1">
    <citation type="journal article" date="2019" name="Int. J. Syst. Evol. Microbiol.">
        <title>The Global Catalogue of Microorganisms (GCM) 10K type strain sequencing project: providing services to taxonomists for standard genome sequencing and annotation.</title>
        <authorList>
            <consortium name="The Broad Institute Genomics Platform"/>
            <consortium name="The Broad Institute Genome Sequencing Center for Infectious Disease"/>
            <person name="Wu L."/>
            <person name="Ma J."/>
        </authorList>
    </citation>
    <scope>NUCLEOTIDE SEQUENCE [LARGE SCALE GENOMIC DNA]</scope>
    <source>
        <strain evidence="3">JCM 18514</strain>
    </source>
</reference>
<protein>
    <recommendedName>
        <fullName evidence="4">ABC transporter permease</fullName>
    </recommendedName>
</protein>
<proteinExistence type="predicted"/>
<keyword evidence="1" id="KW-0812">Transmembrane</keyword>
<feature type="transmembrane region" description="Helical" evidence="1">
    <location>
        <begin position="35"/>
        <end position="55"/>
    </location>
</feature>
<feature type="transmembrane region" description="Helical" evidence="1">
    <location>
        <begin position="151"/>
        <end position="174"/>
    </location>
</feature>
<accession>A0ABP9SG22</accession>
<organism evidence="2 3">
    <name type="scientific">Arthrobacter gyeryongensis</name>
    <dbReference type="NCBI Taxonomy" id="1650592"/>
    <lineage>
        <taxon>Bacteria</taxon>
        <taxon>Bacillati</taxon>
        <taxon>Actinomycetota</taxon>
        <taxon>Actinomycetes</taxon>
        <taxon>Micrococcales</taxon>
        <taxon>Micrococcaceae</taxon>
        <taxon>Arthrobacter</taxon>
    </lineage>
</organism>
<dbReference type="Proteomes" id="UP001500200">
    <property type="component" value="Unassembled WGS sequence"/>
</dbReference>
<gene>
    <name evidence="2" type="ORF">GCM10023346_26230</name>
</gene>
<name>A0ABP9SG22_9MICC</name>
<evidence type="ECO:0000256" key="1">
    <source>
        <dbReference type="SAM" id="Phobius"/>
    </source>
</evidence>
<evidence type="ECO:0008006" key="4">
    <source>
        <dbReference type="Google" id="ProtNLM"/>
    </source>
</evidence>